<dbReference type="OrthoDB" id="7063690at2"/>
<dbReference type="AlphaFoldDB" id="A0A2S5TD24"/>
<proteinExistence type="predicted"/>
<comment type="caution">
    <text evidence="1">The sequence shown here is derived from an EMBL/GenBank/DDBJ whole genome shotgun (WGS) entry which is preliminary data.</text>
</comment>
<dbReference type="EMBL" id="PSNW01000009">
    <property type="protein sequence ID" value="PPE72894.1"/>
    <property type="molecule type" value="Genomic_DNA"/>
</dbReference>
<protein>
    <submittedName>
        <fullName evidence="1">Uncharacterized protein</fullName>
    </submittedName>
</protein>
<gene>
    <name evidence="1" type="ORF">C3942_15840</name>
</gene>
<dbReference type="RefSeq" id="WP_104231338.1">
    <property type="nucleotide sequence ID" value="NZ_PSNW01000009.1"/>
</dbReference>
<evidence type="ECO:0000313" key="1">
    <source>
        <dbReference type="EMBL" id="PPE72894.1"/>
    </source>
</evidence>
<dbReference type="Proteomes" id="UP000238220">
    <property type="component" value="Unassembled WGS sequence"/>
</dbReference>
<accession>A0A2S5TD24</accession>
<reference evidence="1 2" key="1">
    <citation type="submission" date="2018-02" db="EMBL/GenBank/DDBJ databases">
        <title>Genome sequencing of Solimonas sp. HR-BB.</title>
        <authorList>
            <person name="Lee Y."/>
            <person name="Jeon C.O."/>
        </authorList>
    </citation>
    <scope>NUCLEOTIDE SEQUENCE [LARGE SCALE GENOMIC DNA]</scope>
    <source>
        <strain evidence="1 2">HR-BB</strain>
    </source>
</reference>
<name>A0A2S5TD24_9GAMM</name>
<sequence length="110" mass="11964">MTTTRHFVLTPEGGIREFSTEQAALIAAGTRSVPELADLRVRYLQLTLDDSADSGELKVQTAGASIVFDGDGRLREAGPPSDAEQISRFEHDTVVQWALKNIPTVAPTFH</sequence>
<keyword evidence="2" id="KW-1185">Reference proteome</keyword>
<evidence type="ECO:0000313" key="2">
    <source>
        <dbReference type="Proteomes" id="UP000238220"/>
    </source>
</evidence>
<organism evidence="1 2">
    <name type="scientific">Solimonas fluminis</name>
    <dbReference type="NCBI Taxonomy" id="2086571"/>
    <lineage>
        <taxon>Bacteria</taxon>
        <taxon>Pseudomonadati</taxon>
        <taxon>Pseudomonadota</taxon>
        <taxon>Gammaproteobacteria</taxon>
        <taxon>Nevskiales</taxon>
        <taxon>Nevskiaceae</taxon>
        <taxon>Solimonas</taxon>
    </lineage>
</organism>